<organism evidence="8 9">
    <name type="scientific">Stackebrandtia endophytica</name>
    <dbReference type="NCBI Taxonomy" id="1496996"/>
    <lineage>
        <taxon>Bacteria</taxon>
        <taxon>Bacillati</taxon>
        <taxon>Actinomycetota</taxon>
        <taxon>Actinomycetes</taxon>
        <taxon>Glycomycetales</taxon>
        <taxon>Glycomycetaceae</taxon>
        <taxon>Stackebrandtia</taxon>
    </lineage>
</organism>
<keyword evidence="2" id="KW-0805">Transcription regulation</keyword>
<dbReference type="InterPro" id="IPR016032">
    <property type="entry name" value="Sig_transdc_resp-reg_C-effctor"/>
</dbReference>
<evidence type="ECO:0000256" key="1">
    <source>
        <dbReference type="ARBA" id="ARBA00022553"/>
    </source>
</evidence>
<dbReference type="PROSITE" id="PS50043">
    <property type="entry name" value="HTH_LUXR_2"/>
    <property type="match status" value="1"/>
</dbReference>
<proteinExistence type="predicted"/>
<keyword evidence="9" id="KW-1185">Reference proteome</keyword>
<dbReference type="InterPro" id="IPR039420">
    <property type="entry name" value="WalR-like"/>
</dbReference>
<dbReference type="AlphaFoldDB" id="A0A543AZ01"/>
<keyword evidence="4" id="KW-0804">Transcription</keyword>
<evidence type="ECO:0000259" key="6">
    <source>
        <dbReference type="PROSITE" id="PS50043"/>
    </source>
</evidence>
<dbReference type="Gene3D" id="3.40.50.2300">
    <property type="match status" value="1"/>
</dbReference>
<evidence type="ECO:0000256" key="4">
    <source>
        <dbReference type="ARBA" id="ARBA00023163"/>
    </source>
</evidence>
<keyword evidence="1 5" id="KW-0597">Phosphoprotein</keyword>
<dbReference type="InterPro" id="IPR011006">
    <property type="entry name" value="CheY-like_superfamily"/>
</dbReference>
<dbReference type="SUPFAM" id="SSF52172">
    <property type="entry name" value="CheY-like"/>
    <property type="match status" value="1"/>
</dbReference>
<dbReference type="CDD" id="cd06170">
    <property type="entry name" value="LuxR_C_like"/>
    <property type="match status" value="1"/>
</dbReference>
<dbReference type="RefSeq" id="WP_142041252.1">
    <property type="nucleotide sequence ID" value="NZ_JBHTGS010000001.1"/>
</dbReference>
<dbReference type="GO" id="GO:0003677">
    <property type="term" value="F:DNA binding"/>
    <property type="evidence" value="ECO:0007669"/>
    <property type="project" value="UniProtKB-KW"/>
</dbReference>
<dbReference type="EMBL" id="VFOW01000001">
    <property type="protein sequence ID" value="TQL77807.1"/>
    <property type="molecule type" value="Genomic_DNA"/>
</dbReference>
<protein>
    <submittedName>
        <fullName evidence="8">LuxR family two component transcriptional regulator</fullName>
    </submittedName>
</protein>
<gene>
    <name evidence="8" type="ORF">FB566_3374</name>
</gene>
<dbReference type="InterPro" id="IPR001789">
    <property type="entry name" value="Sig_transdc_resp-reg_receiver"/>
</dbReference>
<evidence type="ECO:0000256" key="5">
    <source>
        <dbReference type="PROSITE-ProRule" id="PRU00169"/>
    </source>
</evidence>
<evidence type="ECO:0000313" key="8">
    <source>
        <dbReference type="EMBL" id="TQL77807.1"/>
    </source>
</evidence>
<feature type="domain" description="HTH luxR-type" evidence="6">
    <location>
        <begin position="147"/>
        <end position="212"/>
    </location>
</feature>
<dbReference type="PANTHER" id="PTHR43214">
    <property type="entry name" value="TWO-COMPONENT RESPONSE REGULATOR"/>
    <property type="match status" value="1"/>
</dbReference>
<dbReference type="PRINTS" id="PR00038">
    <property type="entry name" value="HTHLUXR"/>
</dbReference>
<dbReference type="InterPro" id="IPR000792">
    <property type="entry name" value="Tscrpt_reg_LuxR_C"/>
</dbReference>
<feature type="domain" description="Response regulatory" evidence="7">
    <location>
        <begin position="3"/>
        <end position="121"/>
    </location>
</feature>
<dbReference type="Proteomes" id="UP000317043">
    <property type="component" value="Unassembled WGS sequence"/>
</dbReference>
<dbReference type="GO" id="GO:0006355">
    <property type="term" value="P:regulation of DNA-templated transcription"/>
    <property type="evidence" value="ECO:0007669"/>
    <property type="project" value="InterPro"/>
</dbReference>
<reference evidence="8 9" key="1">
    <citation type="submission" date="2019-06" db="EMBL/GenBank/DDBJ databases">
        <title>Sequencing the genomes of 1000 actinobacteria strains.</title>
        <authorList>
            <person name="Klenk H.-P."/>
        </authorList>
    </citation>
    <scope>NUCLEOTIDE SEQUENCE [LARGE SCALE GENOMIC DNA]</scope>
    <source>
        <strain evidence="8 9">DSM 45928</strain>
    </source>
</reference>
<evidence type="ECO:0000256" key="2">
    <source>
        <dbReference type="ARBA" id="ARBA00023015"/>
    </source>
</evidence>
<dbReference type="PROSITE" id="PS50110">
    <property type="entry name" value="RESPONSE_REGULATORY"/>
    <property type="match status" value="1"/>
</dbReference>
<dbReference type="CDD" id="cd17535">
    <property type="entry name" value="REC_NarL-like"/>
    <property type="match status" value="1"/>
</dbReference>
<sequence>MLTVVLVDDQALVRAGVRALLERAPDISVVGEAAGGDEGVDLVRRLRPDVVFMDIRMPGTDGIAATRSILADPGLRDVNVIVLTTFDTDRHIIDAIRAGAAGFLLKNAGPDEMREAVRIVAKGDALLSPAVTRRVMNAAAVSPSSLSTDRLAGLTEREREVLIEVGAGHNNDEIGRRLHMSPATARTHVGRLLTKLGARDRSQLVIVAYETGLVRPGEC</sequence>
<accession>A0A543AZ01</accession>
<feature type="modified residue" description="4-aspartylphosphate" evidence="5">
    <location>
        <position position="54"/>
    </location>
</feature>
<keyword evidence="3" id="KW-0238">DNA-binding</keyword>
<dbReference type="Pfam" id="PF00072">
    <property type="entry name" value="Response_reg"/>
    <property type="match status" value="1"/>
</dbReference>
<evidence type="ECO:0000313" key="9">
    <source>
        <dbReference type="Proteomes" id="UP000317043"/>
    </source>
</evidence>
<name>A0A543AZ01_9ACTN</name>
<dbReference type="SUPFAM" id="SSF46894">
    <property type="entry name" value="C-terminal effector domain of the bipartite response regulators"/>
    <property type="match status" value="1"/>
</dbReference>
<dbReference type="Pfam" id="PF00196">
    <property type="entry name" value="GerE"/>
    <property type="match status" value="1"/>
</dbReference>
<evidence type="ECO:0000256" key="3">
    <source>
        <dbReference type="ARBA" id="ARBA00023125"/>
    </source>
</evidence>
<dbReference type="GO" id="GO:0000160">
    <property type="term" value="P:phosphorelay signal transduction system"/>
    <property type="evidence" value="ECO:0007669"/>
    <property type="project" value="InterPro"/>
</dbReference>
<dbReference type="InterPro" id="IPR058245">
    <property type="entry name" value="NreC/VraR/RcsB-like_REC"/>
</dbReference>
<dbReference type="InParanoid" id="A0A543AZ01"/>
<comment type="caution">
    <text evidence="8">The sequence shown here is derived from an EMBL/GenBank/DDBJ whole genome shotgun (WGS) entry which is preliminary data.</text>
</comment>
<dbReference type="SMART" id="SM00448">
    <property type="entry name" value="REC"/>
    <property type="match status" value="1"/>
</dbReference>
<dbReference type="PANTHER" id="PTHR43214:SF24">
    <property type="entry name" value="TRANSCRIPTIONAL REGULATORY PROTEIN NARL-RELATED"/>
    <property type="match status" value="1"/>
</dbReference>
<dbReference type="OrthoDB" id="9808843at2"/>
<dbReference type="SMART" id="SM00421">
    <property type="entry name" value="HTH_LUXR"/>
    <property type="match status" value="1"/>
</dbReference>
<evidence type="ECO:0000259" key="7">
    <source>
        <dbReference type="PROSITE" id="PS50110"/>
    </source>
</evidence>